<dbReference type="Proteomes" id="UP000015101">
    <property type="component" value="Unassembled WGS sequence"/>
</dbReference>
<dbReference type="SUPFAM" id="SSF53098">
    <property type="entry name" value="Ribonuclease H-like"/>
    <property type="match status" value="1"/>
</dbReference>
<dbReference type="EMBL" id="KB095883">
    <property type="protein sequence ID" value="ESO10358.1"/>
    <property type="molecule type" value="Genomic_DNA"/>
</dbReference>
<dbReference type="CTD" id="20197321"/>
<accession>T1EL71</accession>
<dbReference type="KEGG" id="hro:HELRODRAFT_153402"/>
<reference evidence="4" key="1">
    <citation type="submission" date="2012-12" db="EMBL/GenBank/DDBJ databases">
        <authorList>
            <person name="Hellsten U."/>
            <person name="Grimwood J."/>
            <person name="Chapman J.A."/>
            <person name="Shapiro H."/>
            <person name="Aerts A."/>
            <person name="Otillar R.P."/>
            <person name="Terry A.Y."/>
            <person name="Boore J.L."/>
            <person name="Simakov O."/>
            <person name="Marletaz F."/>
            <person name="Cho S.-J."/>
            <person name="Edsinger-Gonzales E."/>
            <person name="Havlak P."/>
            <person name="Kuo D.-H."/>
            <person name="Larsson T."/>
            <person name="Lv J."/>
            <person name="Arendt D."/>
            <person name="Savage R."/>
            <person name="Osoegawa K."/>
            <person name="de Jong P."/>
            <person name="Lindberg D.R."/>
            <person name="Seaver E.C."/>
            <person name="Weisblat D.A."/>
            <person name="Putnam N.H."/>
            <person name="Grigoriev I.V."/>
            <person name="Rokhsar D.S."/>
        </authorList>
    </citation>
    <scope>NUCLEOTIDE SEQUENCE</scope>
</reference>
<protein>
    <recommendedName>
        <fullName evidence="1">HAT C-terminal dimerisation domain-containing protein</fullName>
    </recommendedName>
</protein>
<dbReference type="InterPro" id="IPR052958">
    <property type="entry name" value="IFN-induced_PKR_regulator"/>
</dbReference>
<dbReference type="AlphaFoldDB" id="T1EL71"/>
<dbReference type="PANTHER" id="PTHR46289">
    <property type="entry name" value="52 KDA REPRESSOR OF THE INHIBITOR OF THE PROTEIN KINASE-LIKE PROTEIN-RELATED"/>
    <property type="match status" value="1"/>
</dbReference>
<evidence type="ECO:0000259" key="1">
    <source>
        <dbReference type="Pfam" id="PF05699"/>
    </source>
</evidence>
<sequence>FPNVETLLRIFLTIPISNATGERSFSVLKRIKNYLWNSISQCKLEDLSILCIESK</sequence>
<evidence type="ECO:0000313" key="4">
    <source>
        <dbReference type="Proteomes" id="UP000015101"/>
    </source>
</evidence>
<dbReference type="EnsemblMetazoa" id="HelroT153402">
    <property type="protein sequence ID" value="HelroP153402"/>
    <property type="gene ID" value="HelroG153402"/>
</dbReference>
<dbReference type="HOGENOM" id="CLU_006175_9_4_1"/>
<reference evidence="3" key="3">
    <citation type="submission" date="2015-06" db="UniProtKB">
        <authorList>
            <consortium name="EnsemblMetazoa"/>
        </authorList>
    </citation>
    <scope>IDENTIFICATION</scope>
</reference>
<dbReference type="PANTHER" id="PTHR46289:SF14">
    <property type="entry name" value="DUF4371 DOMAIN-CONTAINING PROTEIN"/>
    <property type="match status" value="1"/>
</dbReference>
<evidence type="ECO:0000313" key="2">
    <source>
        <dbReference type="EMBL" id="ESO10358.1"/>
    </source>
</evidence>
<feature type="domain" description="HAT C-terminal dimerisation" evidence="1">
    <location>
        <begin position="1"/>
        <end position="54"/>
    </location>
</feature>
<dbReference type="STRING" id="6412.T1EL71"/>
<organism evidence="3 4">
    <name type="scientific">Helobdella robusta</name>
    <name type="common">Californian leech</name>
    <dbReference type="NCBI Taxonomy" id="6412"/>
    <lineage>
        <taxon>Eukaryota</taxon>
        <taxon>Metazoa</taxon>
        <taxon>Spiralia</taxon>
        <taxon>Lophotrochozoa</taxon>
        <taxon>Annelida</taxon>
        <taxon>Clitellata</taxon>
        <taxon>Hirudinea</taxon>
        <taxon>Rhynchobdellida</taxon>
        <taxon>Glossiphoniidae</taxon>
        <taxon>Helobdella</taxon>
    </lineage>
</organism>
<dbReference type="InterPro" id="IPR008906">
    <property type="entry name" value="HATC_C_dom"/>
</dbReference>
<name>T1EL71_HELRO</name>
<keyword evidence="4" id="KW-1185">Reference proteome</keyword>
<dbReference type="OrthoDB" id="6611240at2759"/>
<dbReference type="GO" id="GO:0046983">
    <property type="term" value="F:protein dimerization activity"/>
    <property type="evidence" value="ECO:0007669"/>
    <property type="project" value="InterPro"/>
</dbReference>
<dbReference type="RefSeq" id="XP_009011518.1">
    <property type="nucleotide sequence ID" value="XM_009013270.1"/>
</dbReference>
<evidence type="ECO:0000313" key="3">
    <source>
        <dbReference type="EnsemblMetazoa" id="HelroP153402"/>
    </source>
</evidence>
<proteinExistence type="predicted"/>
<reference evidence="2 4" key="2">
    <citation type="journal article" date="2013" name="Nature">
        <title>Insights into bilaterian evolution from three spiralian genomes.</title>
        <authorList>
            <person name="Simakov O."/>
            <person name="Marletaz F."/>
            <person name="Cho S.J."/>
            <person name="Edsinger-Gonzales E."/>
            <person name="Havlak P."/>
            <person name="Hellsten U."/>
            <person name="Kuo D.H."/>
            <person name="Larsson T."/>
            <person name="Lv J."/>
            <person name="Arendt D."/>
            <person name="Savage R."/>
            <person name="Osoegawa K."/>
            <person name="de Jong P."/>
            <person name="Grimwood J."/>
            <person name="Chapman J.A."/>
            <person name="Shapiro H."/>
            <person name="Aerts A."/>
            <person name="Otillar R.P."/>
            <person name="Terry A.Y."/>
            <person name="Boore J.L."/>
            <person name="Grigoriev I.V."/>
            <person name="Lindberg D.R."/>
            <person name="Seaver E.C."/>
            <person name="Weisblat D.A."/>
            <person name="Putnam N.H."/>
            <person name="Rokhsar D.S."/>
        </authorList>
    </citation>
    <scope>NUCLEOTIDE SEQUENCE</scope>
</reference>
<dbReference type="GeneID" id="20197321"/>
<gene>
    <name evidence="3" type="primary">20197321</name>
    <name evidence="2" type="ORF">HELRODRAFT_153402</name>
</gene>
<dbReference type="Pfam" id="PF05699">
    <property type="entry name" value="Dimer_Tnp_hAT"/>
    <property type="match status" value="1"/>
</dbReference>
<dbReference type="EMBL" id="AMQM01008947">
    <property type="status" value="NOT_ANNOTATED_CDS"/>
    <property type="molecule type" value="Genomic_DNA"/>
</dbReference>
<dbReference type="InParanoid" id="T1EL71"/>
<dbReference type="InterPro" id="IPR012337">
    <property type="entry name" value="RNaseH-like_sf"/>
</dbReference>